<feature type="compositionally biased region" description="Basic and acidic residues" evidence="1">
    <location>
        <begin position="103"/>
        <end position="125"/>
    </location>
</feature>
<reference evidence="2" key="1">
    <citation type="submission" date="2023-07" db="EMBL/GenBank/DDBJ databases">
        <authorList>
            <consortium name="CYATHOMIX"/>
        </authorList>
    </citation>
    <scope>NUCLEOTIDE SEQUENCE</scope>
    <source>
        <strain evidence="2">N/A</strain>
    </source>
</reference>
<comment type="caution">
    <text evidence="2">The sequence shown here is derived from an EMBL/GenBank/DDBJ whole genome shotgun (WGS) entry which is preliminary data.</text>
</comment>
<feature type="compositionally biased region" description="Polar residues" evidence="1">
    <location>
        <begin position="126"/>
        <end position="136"/>
    </location>
</feature>
<evidence type="ECO:0000256" key="1">
    <source>
        <dbReference type="SAM" id="MobiDB-lite"/>
    </source>
</evidence>
<feature type="compositionally biased region" description="Low complexity" evidence="1">
    <location>
        <begin position="295"/>
        <end position="311"/>
    </location>
</feature>
<feature type="region of interest" description="Disordered" evidence="1">
    <location>
        <begin position="284"/>
        <end position="311"/>
    </location>
</feature>
<name>A0AA36MEZ7_CYLNA</name>
<feature type="region of interest" description="Disordered" evidence="1">
    <location>
        <begin position="96"/>
        <end position="136"/>
    </location>
</feature>
<evidence type="ECO:0000313" key="3">
    <source>
        <dbReference type="Proteomes" id="UP001176961"/>
    </source>
</evidence>
<dbReference type="EMBL" id="CATQJL010000326">
    <property type="protein sequence ID" value="CAJ0610116.1"/>
    <property type="molecule type" value="Genomic_DNA"/>
</dbReference>
<organism evidence="2 3">
    <name type="scientific">Cylicocyclus nassatus</name>
    <name type="common">Nematode worm</name>
    <dbReference type="NCBI Taxonomy" id="53992"/>
    <lineage>
        <taxon>Eukaryota</taxon>
        <taxon>Metazoa</taxon>
        <taxon>Ecdysozoa</taxon>
        <taxon>Nematoda</taxon>
        <taxon>Chromadorea</taxon>
        <taxon>Rhabditida</taxon>
        <taxon>Rhabditina</taxon>
        <taxon>Rhabditomorpha</taxon>
        <taxon>Strongyloidea</taxon>
        <taxon>Strongylidae</taxon>
        <taxon>Cylicocyclus</taxon>
    </lineage>
</organism>
<sequence>MVRATVSSPKAAPAPRVREMKIILDEVNAWNEDGAPFLVRRPFVVIHWISDLDFDAGSDADFDFQSDATIVLSDEERSNGTIDLDSTIDLTDEEVESISHSAATDHEKSDKSKNAMEKSDRKGNHTDVTGESANNGNAVALSEREADGNYVADLLDDDLDSVRTSNTPWPIDEGWAAISNSPWPIQEDANSNTVWSDEIKSNNSPWMSAEDEGSDVDVLNVDFPLQREVMWLKIQSRMQHDSTLIGLYTEDFMSRKRKDPNFTFDQWLDIKVQEEVEARDVEEAGSGYNMDHISDTGGAAATASDSSAFCE</sequence>
<dbReference type="Proteomes" id="UP001176961">
    <property type="component" value="Unassembled WGS sequence"/>
</dbReference>
<accession>A0AA36MEZ7</accession>
<keyword evidence="3" id="KW-1185">Reference proteome</keyword>
<protein>
    <submittedName>
        <fullName evidence="2">Uncharacterized protein</fullName>
    </submittedName>
</protein>
<proteinExistence type="predicted"/>
<evidence type="ECO:0000313" key="2">
    <source>
        <dbReference type="EMBL" id="CAJ0610116.1"/>
    </source>
</evidence>
<dbReference type="AlphaFoldDB" id="A0AA36MEZ7"/>
<gene>
    <name evidence="2" type="ORF">CYNAS_LOCUS22099</name>
</gene>